<evidence type="ECO:0000313" key="1">
    <source>
        <dbReference type="EnsemblMetazoa" id="Aqu2.1.43215_001"/>
    </source>
</evidence>
<name>A0A1X7VTP4_AMPQE</name>
<protein>
    <recommendedName>
        <fullName evidence="2">Reverse transcriptase domain-containing protein</fullName>
    </recommendedName>
</protein>
<dbReference type="InterPro" id="IPR043128">
    <property type="entry name" value="Rev_trsase/Diguanyl_cyclase"/>
</dbReference>
<dbReference type="InParanoid" id="A0A1X7VTP4"/>
<dbReference type="PANTHER" id="PTHR37984:SF5">
    <property type="entry name" value="PROTEIN NYNRIN-LIKE"/>
    <property type="match status" value="1"/>
</dbReference>
<dbReference type="EnsemblMetazoa" id="Aqu2.1.43215_001">
    <property type="protein sequence ID" value="Aqu2.1.43215_001"/>
    <property type="gene ID" value="Aqu2.1.43215"/>
</dbReference>
<dbReference type="PANTHER" id="PTHR37984">
    <property type="entry name" value="PROTEIN CBG26694"/>
    <property type="match status" value="1"/>
</dbReference>
<dbReference type="AlphaFoldDB" id="A0A1X7VTP4"/>
<organism evidence="1">
    <name type="scientific">Amphimedon queenslandica</name>
    <name type="common">Sponge</name>
    <dbReference type="NCBI Taxonomy" id="400682"/>
    <lineage>
        <taxon>Eukaryota</taxon>
        <taxon>Metazoa</taxon>
        <taxon>Porifera</taxon>
        <taxon>Demospongiae</taxon>
        <taxon>Heteroscleromorpha</taxon>
        <taxon>Haplosclerida</taxon>
        <taxon>Niphatidae</taxon>
        <taxon>Amphimedon</taxon>
    </lineage>
</organism>
<dbReference type="SUPFAM" id="SSF56672">
    <property type="entry name" value="DNA/RNA polymerases"/>
    <property type="match status" value="1"/>
</dbReference>
<accession>A0A1X7VTP4</accession>
<dbReference type="InterPro" id="IPR043502">
    <property type="entry name" value="DNA/RNA_pol_sf"/>
</dbReference>
<dbReference type="Gene3D" id="3.30.70.270">
    <property type="match status" value="1"/>
</dbReference>
<sequence length="126" mass="14127">MGIITKVDTPMSWCSGMVDDPKQNGSVRICVDLKAINEGVMREKHPLLKIKETVAPMTGARIFSKLDANSGFWLIPLAEESQLLTGTVRKILFQETPIWNLQCPRTFLKANEHHCGRLKGRSESYG</sequence>
<dbReference type="InterPro" id="IPR050951">
    <property type="entry name" value="Retrovirus_Pol_polyprotein"/>
</dbReference>
<dbReference type="OMA" id="KANEHHC"/>
<dbReference type="Gene3D" id="3.10.10.10">
    <property type="entry name" value="HIV Type 1 Reverse Transcriptase, subunit A, domain 1"/>
    <property type="match status" value="1"/>
</dbReference>
<reference evidence="1" key="1">
    <citation type="submission" date="2017-05" db="UniProtKB">
        <authorList>
            <consortium name="EnsemblMetazoa"/>
        </authorList>
    </citation>
    <scope>IDENTIFICATION</scope>
</reference>
<proteinExistence type="predicted"/>
<evidence type="ECO:0008006" key="2">
    <source>
        <dbReference type="Google" id="ProtNLM"/>
    </source>
</evidence>